<gene>
    <name evidence="1" type="ORF">CCMA1212_002817</name>
</gene>
<evidence type="ECO:0000313" key="2">
    <source>
        <dbReference type="Proteomes" id="UP001642720"/>
    </source>
</evidence>
<accession>A0ABY2HDG1</accession>
<evidence type="ECO:0000313" key="1">
    <source>
        <dbReference type="EMBL" id="TFB05365.1"/>
    </source>
</evidence>
<keyword evidence="2" id="KW-1185">Reference proteome</keyword>
<dbReference type="EMBL" id="PPTA01000003">
    <property type="protein sequence ID" value="TFB05365.1"/>
    <property type="molecule type" value="Genomic_DNA"/>
</dbReference>
<proteinExistence type="predicted"/>
<dbReference type="GeneID" id="300574638"/>
<sequence length="97" mass="10531">MSPEWLDGWDAIINGHMPACALSGTLRSKGAPFQLRPRGTGTHAAGFQNDELQASMFPLRAVDALNTSRSGKRFPVNSTRLSALPDARMLFSISRDS</sequence>
<reference evidence="1 2" key="1">
    <citation type="submission" date="2018-01" db="EMBL/GenBank/DDBJ databases">
        <title>Genome characterization of the sugarcane-associated fungus Trichoderma ghanense CCMA-1212 and their application in lignocelulose bioconversion.</title>
        <authorList>
            <person name="Steindorff A.S."/>
            <person name="Mendes T.D."/>
            <person name="Vilela E.S.D."/>
            <person name="Rodrigues D.S."/>
            <person name="Formighieri E.F."/>
            <person name="Melo I.S."/>
            <person name="Favaro L.C.L."/>
        </authorList>
    </citation>
    <scope>NUCLEOTIDE SEQUENCE [LARGE SCALE GENOMIC DNA]</scope>
    <source>
        <strain evidence="1 2">CCMA-1212</strain>
    </source>
</reference>
<name>A0ABY2HDG1_9HYPO</name>
<dbReference type="RefSeq" id="XP_073561566.1">
    <property type="nucleotide sequence ID" value="XM_073700188.1"/>
</dbReference>
<comment type="caution">
    <text evidence="1">The sequence shown here is derived from an EMBL/GenBank/DDBJ whole genome shotgun (WGS) entry which is preliminary data.</text>
</comment>
<organism evidence="1 2">
    <name type="scientific">Trichoderma ghanense</name>
    <dbReference type="NCBI Taxonomy" id="65468"/>
    <lineage>
        <taxon>Eukaryota</taxon>
        <taxon>Fungi</taxon>
        <taxon>Dikarya</taxon>
        <taxon>Ascomycota</taxon>
        <taxon>Pezizomycotina</taxon>
        <taxon>Sordariomycetes</taxon>
        <taxon>Hypocreomycetidae</taxon>
        <taxon>Hypocreales</taxon>
        <taxon>Hypocreaceae</taxon>
        <taxon>Trichoderma</taxon>
    </lineage>
</organism>
<dbReference type="Proteomes" id="UP001642720">
    <property type="component" value="Unassembled WGS sequence"/>
</dbReference>
<protein>
    <submittedName>
        <fullName evidence="1">Uncharacterized protein</fullName>
    </submittedName>
</protein>